<protein>
    <submittedName>
        <fullName evidence="2">Mobile element protein</fullName>
    </submittedName>
</protein>
<evidence type="ECO:0000313" key="2">
    <source>
        <dbReference type="EMBL" id="OSS42516.1"/>
    </source>
</evidence>
<dbReference type="InterPro" id="IPR012337">
    <property type="entry name" value="RNaseH-like_sf"/>
</dbReference>
<dbReference type="InterPro" id="IPR025948">
    <property type="entry name" value="HTH-like_dom"/>
</dbReference>
<dbReference type="AlphaFoldDB" id="A0A1X4XY96"/>
<dbReference type="GO" id="GO:0006313">
    <property type="term" value="P:DNA transposition"/>
    <property type="evidence" value="ECO:0007669"/>
    <property type="project" value="InterPro"/>
</dbReference>
<dbReference type="Pfam" id="PF00665">
    <property type="entry name" value="rve"/>
    <property type="match status" value="1"/>
</dbReference>
<dbReference type="InterPro" id="IPR048020">
    <property type="entry name" value="Transpos_IS3"/>
</dbReference>
<evidence type="ECO:0000259" key="1">
    <source>
        <dbReference type="PROSITE" id="PS50994"/>
    </source>
</evidence>
<dbReference type="GO" id="GO:0015074">
    <property type="term" value="P:DNA integration"/>
    <property type="evidence" value="ECO:0007669"/>
    <property type="project" value="InterPro"/>
</dbReference>
<dbReference type="InterPro" id="IPR036397">
    <property type="entry name" value="RNaseH_sf"/>
</dbReference>
<dbReference type="Gene3D" id="3.30.420.10">
    <property type="entry name" value="Ribonuclease H-like superfamily/Ribonuclease H"/>
    <property type="match status" value="1"/>
</dbReference>
<organism evidence="2 3">
    <name type="scientific">Desulfurella amilsii</name>
    <dbReference type="NCBI Taxonomy" id="1562698"/>
    <lineage>
        <taxon>Bacteria</taxon>
        <taxon>Pseudomonadati</taxon>
        <taxon>Campylobacterota</taxon>
        <taxon>Desulfurellia</taxon>
        <taxon>Desulfurellales</taxon>
        <taxon>Desulfurellaceae</taxon>
        <taxon>Desulfurella</taxon>
    </lineage>
</organism>
<dbReference type="Pfam" id="PF01527">
    <property type="entry name" value="HTH_Tnp_1"/>
    <property type="match status" value="1"/>
</dbReference>
<dbReference type="GO" id="GO:0004803">
    <property type="term" value="F:transposase activity"/>
    <property type="evidence" value="ECO:0007669"/>
    <property type="project" value="InterPro"/>
</dbReference>
<dbReference type="InterPro" id="IPR050900">
    <property type="entry name" value="Transposase_IS3/IS150/IS904"/>
</dbReference>
<name>A0A1X4XY96_9BACT</name>
<gene>
    <name evidence="2" type="ORF">DESAMIL20_700</name>
</gene>
<dbReference type="NCBIfam" id="NF033516">
    <property type="entry name" value="transpos_IS3"/>
    <property type="match status" value="1"/>
</dbReference>
<keyword evidence="3" id="KW-1185">Reference proteome</keyword>
<dbReference type="PANTHER" id="PTHR46889">
    <property type="entry name" value="TRANSPOSASE INSF FOR INSERTION SEQUENCE IS3B-RELATED"/>
    <property type="match status" value="1"/>
</dbReference>
<dbReference type="OrthoDB" id="9766656at2"/>
<dbReference type="Pfam" id="PF13333">
    <property type="entry name" value="rve_2"/>
    <property type="match status" value="1"/>
</dbReference>
<comment type="caution">
    <text evidence="2">The sequence shown here is derived from an EMBL/GenBank/DDBJ whole genome shotgun (WGS) entry which is preliminary data.</text>
</comment>
<dbReference type="RefSeq" id="WP_086033429.1">
    <property type="nucleotide sequence ID" value="NZ_MDSU01000016.1"/>
</dbReference>
<dbReference type="PANTHER" id="PTHR46889:SF4">
    <property type="entry name" value="TRANSPOSASE INSO FOR INSERTION SEQUENCE ELEMENT IS911B-RELATED"/>
    <property type="match status" value="1"/>
</dbReference>
<dbReference type="SUPFAM" id="SSF46689">
    <property type="entry name" value="Homeodomain-like"/>
    <property type="match status" value="1"/>
</dbReference>
<dbReference type="PROSITE" id="PS50994">
    <property type="entry name" value="INTEGRASE"/>
    <property type="match status" value="1"/>
</dbReference>
<dbReference type="SUPFAM" id="SSF53098">
    <property type="entry name" value="Ribonuclease H-like"/>
    <property type="match status" value="1"/>
</dbReference>
<accession>A0A1X4XY96</accession>
<dbReference type="Proteomes" id="UP000194141">
    <property type="component" value="Unassembled WGS sequence"/>
</dbReference>
<dbReference type="STRING" id="1562698.DESAMIL20_700"/>
<dbReference type="EMBL" id="MDSU01000016">
    <property type="protein sequence ID" value="OSS42516.1"/>
    <property type="molecule type" value="Genomic_DNA"/>
</dbReference>
<feature type="domain" description="Integrase catalytic" evidence="1">
    <location>
        <begin position="220"/>
        <end position="380"/>
    </location>
</feature>
<dbReference type="InterPro" id="IPR001584">
    <property type="entry name" value="Integrase_cat-core"/>
</dbReference>
<reference evidence="2 3" key="1">
    <citation type="journal article" date="2017" name="Front. Microbiol.">
        <title>Genome Sequence of Desulfurella amilsii Strain TR1 and Comparative Genomics of Desulfurellaceae Family.</title>
        <authorList>
            <person name="Florentino A.P."/>
            <person name="Stams A.J."/>
            <person name="Sanchez-Andrea I."/>
        </authorList>
    </citation>
    <scope>NUCLEOTIDE SEQUENCE [LARGE SCALE GENOMIC DNA]</scope>
    <source>
        <strain evidence="2 3">TR1</strain>
    </source>
</reference>
<dbReference type="InterPro" id="IPR009057">
    <property type="entry name" value="Homeodomain-like_sf"/>
</dbReference>
<dbReference type="InterPro" id="IPR002514">
    <property type="entry name" value="Transposase_8"/>
</dbReference>
<sequence>MSTKKRNYSNEFKTKIVLELLENDITINELASKYNVLPKSIQQWKKRFLENAHLVFEEAVPVKKFREKINEDARIIEDLQKALGKATIERDWILKKVKSLGSNNKSLVDPKLKIISITRQSELIGINRSALYYKKRNMAFESDKILMAKIADIYSQYPFYGFRKISYTLKQEDLNIGKKKIKTLMKKLNIQAIYPMKKKFTTIPTKEHKKYPYLLKEKEAISKPNKVWASDITYLKLKSGFVYLCAIIDWRTRAILSYKISNTIDTKLVSDTLNNAILCYGKPDIFNTDQGTQYTAFNFTAILSSLNIEISMDSKGRAYDNIIVERFWRSLKYENVYLANYNTIKEAKEGIKDYIYFYNYKRPHESLGYKTPMSVYMAGTEQWA</sequence>
<dbReference type="Pfam" id="PF13276">
    <property type="entry name" value="HTH_21"/>
    <property type="match status" value="1"/>
</dbReference>
<evidence type="ECO:0000313" key="3">
    <source>
        <dbReference type="Proteomes" id="UP000194141"/>
    </source>
</evidence>
<proteinExistence type="predicted"/>
<dbReference type="InterPro" id="IPR036388">
    <property type="entry name" value="WH-like_DNA-bd_sf"/>
</dbReference>
<dbReference type="Gene3D" id="1.10.10.10">
    <property type="entry name" value="Winged helix-like DNA-binding domain superfamily/Winged helix DNA-binding domain"/>
    <property type="match status" value="1"/>
</dbReference>
<dbReference type="GO" id="GO:0003677">
    <property type="term" value="F:DNA binding"/>
    <property type="evidence" value="ECO:0007669"/>
    <property type="project" value="InterPro"/>
</dbReference>